<evidence type="ECO:0000256" key="2">
    <source>
        <dbReference type="SAM" id="SignalP"/>
    </source>
</evidence>
<accession>A0A5C7HQX1</accession>
<name>A0A5C7HQX1_9ROSI</name>
<feature type="domain" description="Disease resistance protein At4g27190-like leucine-rich repeats" evidence="3">
    <location>
        <begin position="95"/>
        <end position="235"/>
    </location>
</feature>
<dbReference type="Pfam" id="PF23247">
    <property type="entry name" value="LRR_RPS2"/>
    <property type="match status" value="1"/>
</dbReference>
<feature type="signal peptide" evidence="2">
    <location>
        <begin position="1"/>
        <end position="15"/>
    </location>
</feature>
<dbReference type="Gene3D" id="3.80.10.10">
    <property type="entry name" value="Ribonuclease Inhibitor"/>
    <property type="match status" value="1"/>
</dbReference>
<feature type="chain" id="PRO_5023130547" description="Disease resistance protein At4g27190-like leucine-rich repeats domain-containing protein" evidence="2">
    <location>
        <begin position="16"/>
        <end position="341"/>
    </location>
</feature>
<evidence type="ECO:0000313" key="5">
    <source>
        <dbReference type="Proteomes" id="UP000323000"/>
    </source>
</evidence>
<reference evidence="5" key="1">
    <citation type="journal article" date="2019" name="Gigascience">
        <title>De novo genome assembly of the endangered Acer yangbiense, a plant species with extremely small populations endemic to Yunnan Province, China.</title>
        <authorList>
            <person name="Yang J."/>
            <person name="Wariss H.M."/>
            <person name="Tao L."/>
            <person name="Zhang R."/>
            <person name="Yun Q."/>
            <person name="Hollingsworth P."/>
            <person name="Dao Z."/>
            <person name="Luo G."/>
            <person name="Guo H."/>
            <person name="Ma Y."/>
            <person name="Sun W."/>
        </authorList>
    </citation>
    <scope>NUCLEOTIDE SEQUENCE [LARGE SCALE GENOMIC DNA]</scope>
    <source>
        <strain evidence="5">cv. Malutang</strain>
    </source>
</reference>
<comment type="caution">
    <text evidence="4">The sequence shown here is derived from an EMBL/GenBank/DDBJ whole genome shotgun (WGS) entry which is preliminary data.</text>
</comment>
<proteinExistence type="predicted"/>
<organism evidence="4 5">
    <name type="scientific">Acer yangbiense</name>
    <dbReference type="NCBI Taxonomy" id="1000413"/>
    <lineage>
        <taxon>Eukaryota</taxon>
        <taxon>Viridiplantae</taxon>
        <taxon>Streptophyta</taxon>
        <taxon>Embryophyta</taxon>
        <taxon>Tracheophyta</taxon>
        <taxon>Spermatophyta</taxon>
        <taxon>Magnoliopsida</taxon>
        <taxon>eudicotyledons</taxon>
        <taxon>Gunneridae</taxon>
        <taxon>Pentapetalae</taxon>
        <taxon>rosids</taxon>
        <taxon>malvids</taxon>
        <taxon>Sapindales</taxon>
        <taxon>Sapindaceae</taxon>
        <taxon>Hippocastanoideae</taxon>
        <taxon>Acereae</taxon>
        <taxon>Acer</taxon>
    </lineage>
</organism>
<evidence type="ECO:0000259" key="3">
    <source>
        <dbReference type="Pfam" id="PF23247"/>
    </source>
</evidence>
<sequence>MWVAGGIWTMHGACGWTRFEAIACGACGEVGGNKGLAEFVAAACGACGEIGGNEGLAKFVVNGVGTATLAPESGSVFFRGISCAAGEWAWETDKMDKLRKIWHHQLTSDSFCKLDSFGVLNCHNVLNVFPSNMIERLQKLDELWLIKCSSLDEIFELEASSSGKTQAITATQMRKLVLRDLPKLKHVWNIDSQCLLSFQNLLSIEVLRCDSLKSIFPASIARSLLQLEQLWIEKCCMVEEIFAKGEEVDDAVPGFPQLTFLRLAELSKLRSFYPKGHISEWLMLKKLQVWNCDKVEISGSNFLRFQVTDGESQPEMPVSQPLLLFDKFSKTTPGPPLSLHI</sequence>
<dbReference type="SUPFAM" id="SSF52047">
    <property type="entry name" value="RNI-like"/>
    <property type="match status" value="1"/>
</dbReference>
<dbReference type="InterPro" id="IPR032675">
    <property type="entry name" value="LRR_dom_sf"/>
</dbReference>
<dbReference type="PANTHER" id="PTHR33463:SF209">
    <property type="entry name" value="DISEASE RESISTANCE PROTEIN RPS2-LIKE"/>
    <property type="match status" value="1"/>
</dbReference>
<keyword evidence="5" id="KW-1185">Reference proteome</keyword>
<gene>
    <name evidence="4" type="ORF">EZV62_017017</name>
</gene>
<dbReference type="InterPro" id="IPR057135">
    <property type="entry name" value="At4g27190-like_LRR"/>
</dbReference>
<dbReference type="AlphaFoldDB" id="A0A5C7HQX1"/>
<evidence type="ECO:0000313" key="4">
    <source>
        <dbReference type="EMBL" id="TXG59188.1"/>
    </source>
</evidence>
<keyword evidence="1" id="KW-0611">Plant defense</keyword>
<protein>
    <recommendedName>
        <fullName evidence="3">Disease resistance protein At4g27190-like leucine-rich repeats domain-containing protein</fullName>
    </recommendedName>
</protein>
<dbReference type="Proteomes" id="UP000323000">
    <property type="component" value="Chromosome 7"/>
</dbReference>
<keyword evidence="2" id="KW-0732">Signal</keyword>
<dbReference type="InterPro" id="IPR050905">
    <property type="entry name" value="Plant_NBS-LRR"/>
</dbReference>
<dbReference type="PANTHER" id="PTHR33463">
    <property type="entry name" value="NB-ARC DOMAIN-CONTAINING PROTEIN-RELATED"/>
    <property type="match status" value="1"/>
</dbReference>
<evidence type="ECO:0000256" key="1">
    <source>
        <dbReference type="ARBA" id="ARBA00022821"/>
    </source>
</evidence>
<dbReference type="OrthoDB" id="1747797at2759"/>
<dbReference type="EMBL" id="VAHF01000007">
    <property type="protein sequence ID" value="TXG59188.1"/>
    <property type="molecule type" value="Genomic_DNA"/>
</dbReference>